<dbReference type="Pfam" id="PF00078">
    <property type="entry name" value="RVT_1"/>
    <property type="match status" value="1"/>
</dbReference>
<dbReference type="CDD" id="cd16449">
    <property type="entry name" value="RING-HC"/>
    <property type="match status" value="1"/>
</dbReference>
<dbReference type="Proteomes" id="UP001519460">
    <property type="component" value="Unassembled WGS sequence"/>
</dbReference>
<dbReference type="InterPro" id="IPR000477">
    <property type="entry name" value="RT_dom"/>
</dbReference>
<sequence length="522" mass="58620">MNHFHRRGSYIMASAVPAAFTDCPHCHSLCVDNAILPCGHVVCRTCLLGILEQQESACPDCGGIIPRRQGQTIGQTIDELGRDCVLEQLVNEQLVQQGDTQSVSSAASGRAGRSQTVPNTSSGQSAHTERLVSSRVSELDKALRTVEGLRQTLQRVTTDLEEKQRLVTRYLTPGALQGEESSLTARLYRMLDLCRPPSLDRLRQEVNALLRTQEVLPVGDIAGRYHFTSPTRAMRSSAEARGRKGKKDRKKLEQRVQQMQEEQRAAEERVATLRGKLRQEKTKGDKRVADITRRYKEEKKRVEEQVMTFVIQVEEVHRQLLEHRHLDEQRLSDVIQRLFSQFNIRLLGTDCGLRFLLDAPVSQWVKVVEKQLEIQAVLSDLIPEDARQDVTWTEVRQYGPSAEDIDLRIGQPLPVPDTSAGQRAFDTVWHAKLLDKLNRIGISGRLYQFVQAFLADRRISVRVGASLSDEHTLDMGVPQGSVIAPTLFSVMLHDIEAKSDLATEMPSAEHTVGNKGVEPRPP</sequence>
<dbReference type="PROSITE" id="PS00518">
    <property type="entry name" value="ZF_RING_1"/>
    <property type="match status" value="1"/>
</dbReference>
<keyword evidence="5" id="KW-0175">Coiled coil</keyword>
<evidence type="ECO:0000313" key="9">
    <source>
        <dbReference type="Proteomes" id="UP001519460"/>
    </source>
</evidence>
<feature type="region of interest" description="Disordered" evidence="6">
    <location>
        <begin position="503"/>
        <end position="522"/>
    </location>
</feature>
<protein>
    <recommendedName>
        <fullName evidence="7">RING-type domain-containing protein</fullName>
    </recommendedName>
</protein>
<feature type="region of interest" description="Disordered" evidence="6">
    <location>
        <begin position="100"/>
        <end position="133"/>
    </location>
</feature>
<dbReference type="PANTHER" id="PTHR19446">
    <property type="entry name" value="REVERSE TRANSCRIPTASES"/>
    <property type="match status" value="1"/>
</dbReference>
<feature type="coiled-coil region" evidence="5">
    <location>
        <begin position="139"/>
        <end position="166"/>
    </location>
</feature>
<dbReference type="Gene3D" id="3.30.40.10">
    <property type="entry name" value="Zinc/RING finger domain, C3HC4 (zinc finger)"/>
    <property type="match status" value="1"/>
</dbReference>
<evidence type="ECO:0000256" key="1">
    <source>
        <dbReference type="ARBA" id="ARBA00022723"/>
    </source>
</evidence>
<gene>
    <name evidence="8" type="ORF">BaRGS_00036768</name>
</gene>
<feature type="non-terminal residue" evidence="8">
    <location>
        <position position="522"/>
    </location>
</feature>
<evidence type="ECO:0000256" key="2">
    <source>
        <dbReference type="ARBA" id="ARBA00022771"/>
    </source>
</evidence>
<dbReference type="InterPro" id="IPR001841">
    <property type="entry name" value="Znf_RING"/>
</dbReference>
<evidence type="ECO:0000256" key="4">
    <source>
        <dbReference type="PROSITE-ProRule" id="PRU00175"/>
    </source>
</evidence>
<evidence type="ECO:0000256" key="5">
    <source>
        <dbReference type="SAM" id="Coils"/>
    </source>
</evidence>
<dbReference type="PROSITE" id="PS50089">
    <property type="entry name" value="ZF_RING_2"/>
    <property type="match status" value="1"/>
</dbReference>
<feature type="region of interest" description="Disordered" evidence="6">
    <location>
        <begin position="227"/>
        <end position="267"/>
    </location>
</feature>
<name>A0ABD0JAL9_9CAEN</name>
<keyword evidence="1" id="KW-0479">Metal-binding</keyword>
<proteinExistence type="predicted"/>
<keyword evidence="2 4" id="KW-0863">Zinc-finger</keyword>
<evidence type="ECO:0000259" key="7">
    <source>
        <dbReference type="PROSITE" id="PS50089"/>
    </source>
</evidence>
<accession>A0ABD0JAL9</accession>
<evidence type="ECO:0000256" key="6">
    <source>
        <dbReference type="SAM" id="MobiDB-lite"/>
    </source>
</evidence>
<organism evidence="8 9">
    <name type="scientific">Batillaria attramentaria</name>
    <dbReference type="NCBI Taxonomy" id="370345"/>
    <lineage>
        <taxon>Eukaryota</taxon>
        <taxon>Metazoa</taxon>
        <taxon>Spiralia</taxon>
        <taxon>Lophotrochozoa</taxon>
        <taxon>Mollusca</taxon>
        <taxon>Gastropoda</taxon>
        <taxon>Caenogastropoda</taxon>
        <taxon>Sorbeoconcha</taxon>
        <taxon>Cerithioidea</taxon>
        <taxon>Batillariidae</taxon>
        <taxon>Batillaria</taxon>
    </lineage>
</organism>
<dbReference type="InterPro" id="IPR017907">
    <property type="entry name" value="Znf_RING_CS"/>
</dbReference>
<dbReference type="Pfam" id="PF00097">
    <property type="entry name" value="zf-C3HC4"/>
    <property type="match status" value="1"/>
</dbReference>
<feature type="domain" description="RING-type" evidence="7">
    <location>
        <begin position="23"/>
        <end position="61"/>
    </location>
</feature>
<reference evidence="8 9" key="1">
    <citation type="journal article" date="2023" name="Sci. Data">
        <title>Genome assembly of the Korean intertidal mud-creeper Batillaria attramentaria.</title>
        <authorList>
            <person name="Patra A.K."/>
            <person name="Ho P.T."/>
            <person name="Jun S."/>
            <person name="Lee S.J."/>
            <person name="Kim Y."/>
            <person name="Won Y.J."/>
        </authorList>
    </citation>
    <scope>NUCLEOTIDE SEQUENCE [LARGE SCALE GENOMIC DNA]</scope>
    <source>
        <strain evidence="8">Wonlab-2016</strain>
    </source>
</reference>
<dbReference type="EMBL" id="JACVVK020000527">
    <property type="protein sequence ID" value="KAK7467990.1"/>
    <property type="molecule type" value="Genomic_DNA"/>
</dbReference>
<dbReference type="InterPro" id="IPR018957">
    <property type="entry name" value="Znf_C3HC4_RING-type"/>
</dbReference>
<evidence type="ECO:0000256" key="3">
    <source>
        <dbReference type="ARBA" id="ARBA00022833"/>
    </source>
</evidence>
<dbReference type="AlphaFoldDB" id="A0ABD0JAL9"/>
<evidence type="ECO:0000313" key="8">
    <source>
        <dbReference type="EMBL" id="KAK7467990.1"/>
    </source>
</evidence>
<keyword evidence="9" id="KW-1185">Reference proteome</keyword>
<dbReference type="InterPro" id="IPR013083">
    <property type="entry name" value="Znf_RING/FYVE/PHD"/>
</dbReference>
<comment type="caution">
    <text evidence="8">The sequence shown here is derived from an EMBL/GenBank/DDBJ whole genome shotgun (WGS) entry which is preliminary data.</text>
</comment>
<dbReference type="SUPFAM" id="SSF57850">
    <property type="entry name" value="RING/U-box"/>
    <property type="match status" value="1"/>
</dbReference>
<dbReference type="GO" id="GO:0008270">
    <property type="term" value="F:zinc ion binding"/>
    <property type="evidence" value="ECO:0007669"/>
    <property type="project" value="UniProtKB-KW"/>
</dbReference>
<keyword evidence="3" id="KW-0862">Zinc</keyword>
<feature type="compositionally biased region" description="Polar residues" evidence="6">
    <location>
        <begin position="115"/>
        <end position="126"/>
    </location>
</feature>
<feature type="compositionally biased region" description="Low complexity" evidence="6">
    <location>
        <begin position="104"/>
        <end position="114"/>
    </location>
</feature>